<feature type="transmembrane region" description="Helical" evidence="9">
    <location>
        <begin position="73"/>
        <end position="92"/>
    </location>
</feature>
<comment type="function">
    <text evidence="8">Involved in formation of the rod shape of the cell. May also contribute to regulation of formation of penicillin-binding proteins.</text>
</comment>
<feature type="transmembrane region" description="Helical" evidence="9">
    <location>
        <begin position="6"/>
        <end position="25"/>
    </location>
</feature>
<evidence type="ECO:0000256" key="9">
    <source>
        <dbReference type="SAM" id="Phobius"/>
    </source>
</evidence>
<keyword evidence="4 9" id="KW-0812">Transmembrane</keyword>
<dbReference type="STRING" id="1429083.GCA_001885685_00224"/>
<comment type="subcellular location">
    <subcellularLocation>
        <location evidence="8">Cell inner membrane</location>
    </subcellularLocation>
    <subcellularLocation>
        <location evidence="1">Cell membrane</location>
        <topology evidence="1">Multi-pass membrane protein</topology>
    </subcellularLocation>
</comment>
<dbReference type="Proteomes" id="UP000185766">
    <property type="component" value="Unassembled WGS sequence"/>
</dbReference>
<dbReference type="OrthoDB" id="6647425at2"/>
<dbReference type="RefSeq" id="WP_071872809.1">
    <property type="nucleotide sequence ID" value="NZ_FOAS01000016.1"/>
</dbReference>
<evidence type="ECO:0000256" key="5">
    <source>
        <dbReference type="ARBA" id="ARBA00022960"/>
    </source>
</evidence>
<dbReference type="PIRSF" id="PIRSF018472">
    <property type="entry name" value="MreD_proteobac"/>
    <property type="match status" value="1"/>
</dbReference>
<keyword evidence="7 8" id="KW-0472">Membrane</keyword>
<dbReference type="Pfam" id="PF04093">
    <property type="entry name" value="MreD"/>
    <property type="match status" value="1"/>
</dbReference>
<dbReference type="EMBL" id="FOAS01000016">
    <property type="protein sequence ID" value="SEL63929.1"/>
    <property type="molecule type" value="Genomic_DNA"/>
</dbReference>
<evidence type="ECO:0000313" key="10">
    <source>
        <dbReference type="EMBL" id="SEL63929.1"/>
    </source>
</evidence>
<accession>A0A1H7RV91</accession>
<sequence>MAGEKAHNGWVVWLSLLLALLLSVAPMPKSLELVRPLWPALVLVFWCLQTPHKVGMSTAWLLGIAEDVLYGQLLGQSALCLTVLAFLVLLLHQRLRMFPVWQQALVLLMLLGIMQLLQLWLNALVGNRPPTLLFLLPAAVSVLIWPWVYGVLSAIKRRFAVN</sequence>
<evidence type="ECO:0000256" key="1">
    <source>
        <dbReference type="ARBA" id="ARBA00004651"/>
    </source>
</evidence>
<proteinExistence type="inferred from homology"/>
<protein>
    <recommendedName>
        <fullName evidence="8">Rod shape-determining protein MreD</fullName>
    </recommendedName>
</protein>
<keyword evidence="3 8" id="KW-1003">Cell membrane</keyword>
<dbReference type="GO" id="GO:0008360">
    <property type="term" value="P:regulation of cell shape"/>
    <property type="evidence" value="ECO:0007669"/>
    <property type="project" value="UniProtKB-UniRule"/>
</dbReference>
<dbReference type="InterPro" id="IPR026034">
    <property type="entry name" value="MreD_proteobac"/>
</dbReference>
<reference evidence="10 11" key="1">
    <citation type="submission" date="2016-10" db="EMBL/GenBank/DDBJ databases">
        <authorList>
            <person name="de Groot N.N."/>
        </authorList>
    </citation>
    <scope>NUCLEOTIDE SEQUENCE [LARGE SCALE GENOMIC DNA]</scope>
    <source>
        <strain evidence="10 11">JCM 19513</strain>
    </source>
</reference>
<keyword evidence="11" id="KW-1185">Reference proteome</keyword>
<name>A0A1H7RV91_9GAMM</name>
<feature type="transmembrane region" description="Helical" evidence="9">
    <location>
        <begin position="104"/>
        <end position="125"/>
    </location>
</feature>
<evidence type="ECO:0000256" key="2">
    <source>
        <dbReference type="ARBA" id="ARBA00007776"/>
    </source>
</evidence>
<comment type="similarity">
    <text evidence="2 8">Belongs to the MreD family.</text>
</comment>
<dbReference type="GO" id="GO:0005886">
    <property type="term" value="C:plasma membrane"/>
    <property type="evidence" value="ECO:0007669"/>
    <property type="project" value="UniProtKB-SubCell"/>
</dbReference>
<feature type="transmembrane region" description="Helical" evidence="9">
    <location>
        <begin position="131"/>
        <end position="152"/>
    </location>
</feature>
<dbReference type="AlphaFoldDB" id="A0A1H7RV91"/>
<organism evidence="10 11">
    <name type="scientific">Atopomonas hussainii</name>
    <dbReference type="NCBI Taxonomy" id="1429083"/>
    <lineage>
        <taxon>Bacteria</taxon>
        <taxon>Pseudomonadati</taxon>
        <taxon>Pseudomonadota</taxon>
        <taxon>Gammaproteobacteria</taxon>
        <taxon>Pseudomonadales</taxon>
        <taxon>Pseudomonadaceae</taxon>
        <taxon>Atopomonas</taxon>
    </lineage>
</organism>
<keyword evidence="8" id="KW-0997">Cell inner membrane</keyword>
<dbReference type="PANTHER" id="PTHR37484:SF1">
    <property type="entry name" value="ROD SHAPE-DETERMINING PROTEIN MRED"/>
    <property type="match status" value="1"/>
</dbReference>
<evidence type="ECO:0000313" key="11">
    <source>
        <dbReference type="Proteomes" id="UP000185766"/>
    </source>
</evidence>
<evidence type="ECO:0000256" key="7">
    <source>
        <dbReference type="ARBA" id="ARBA00023136"/>
    </source>
</evidence>
<dbReference type="PANTHER" id="PTHR37484">
    <property type="entry name" value="ROD SHAPE-DETERMINING PROTEIN MRED"/>
    <property type="match status" value="1"/>
</dbReference>
<dbReference type="NCBIfam" id="TIGR03426">
    <property type="entry name" value="shape_MreD"/>
    <property type="match status" value="1"/>
</dbReference>
<evidence type="ECO:0000256" key="6">
    <source>
        <dbReference type="ARBA" id="ARBA00022989"/>
    </source>
</evidence>
<keyword evidence="6 9" id="KW-1133">Transmembrane helix</keyword>
<keyword evidence="5 8" id="KW-0133">Cell shape</keyword>
<gene>
    <name evidence="10" type="ORF">SAMN05216214_11617</name>
</gene>
<evidence type="ECO:0000256" key="3">
    <source>
        <dbReference type="ARBA" id="ARBA00022475"/>
    </source>
</evidence>
<evidence type="ECO:0000256" key="8">
    <source>
        <dbReference type="PIRNR" id="PIRNR018472"/>
    </source>
</evidence>
<dbReference type="InterPro" id="IPR007227">
    <property type="entry name" value="Cell_shape_determining_MreD"/>
</dbReference>
<evidence type="ECO:0000256" key="4">
    <source>
        <dbReference type="ARBA" id="ARBA00022692"/>
    </source>
</evidence>